<sequence>MSLATESLEFRGEIGEEISSRDFLKKAEVRLLMMNIAEARFTKKVHLFFKDGSRVQRWYDKLEEASKGEDWDEFRKLFLVEFPAKEMAEVSEADMRKELLTKRITTEELGTKDKSTKQWTHCKFADTLLEYAKAAGIADTSTDILSIHANLPCILRRQMKDTAKNWADFVKEIKEVDSEWIKEEKADEDRIKKLEERIATPETPRTRTANSLANLQLQTPSNNTQRYTAPQNRSAGAVGENLFTSTTGGQGNLFQANGPRRQQQGSQSYGPRLTTEQKEVLKQNLNAYTQQANSPDGINKWKTEARYHQDQENAFDVGKPHMAEELFALRRQPSRT</sequence>
<comment type="caution">
    <text evidence="2">The sequence shown here is derived from an EMBL/GenBank/DDBJ whole genome shotgun (WGS) entry which is preliminary data.</text>
</comment>
<protein>
    <submittedName>
        <fullName evidence="2">Uncharacterized protein</fullName>
    </submittedName>
</protein>
<accession>A0A9P7UT08</accession>
<dbReference type="AlphaFoldDB" id="A0A9P7UT08"/>
<evidence type="ECO:0000313" key="3">
    <source>
        <dbReference type="Proteomes" id="UP001049176"/>
    </source>
</evidence>
<dbReference type="KEGG" id="more:E1B28_007028"/>
<evidence type="ECO:0000313" key="2">
    <source>
        <dbReference type="EMBL" id="KAG7093347.1"/>
    </source>
</evidence>
<dbReference type="OrthoDB" id="3055569at2759"/>
<dbReference type="EMBL" id="CM032184">
    <property type="protein sequence ID" value="KAG7093347.1"/>
    <property type="molecule type" value="Genomic_DNA"/>
</dbReference>
<feature type="region of interest" description="Disordered" evidence="1">
    <location>
        <begin position="244"/>
        <end position="271"/>
    </location>
</feature>
<dbReference type="GeneID" id="66076104"/>
<gene>
    <name evidence="2" type="ORF">E1B28_007028</name>
</gene>
<name>A0A9P7UT08_9AGAR</name>
<organism evidence="2 3">
    <name type="scientific">Marasmius oreades</name>
    <name type="common">fairy-ring Marasmius</name>
    <dbReference type="NCBI Taxonomy" id="181124"/>
    <lineage>
        <taxon>Eukaryota</taxon>
        <taxon>Fungi</taxon>
        <taxon>Dikarya</taxon>
        <taxon>Basidiomycota</taxon>
        <taxon>Agaricomycotina</taxon>
        <taxon>Agaricomycetes</taxon>
        <taxon>Agaricomycetidae</taxon>
        <taxon>Agaricales</taxon>
        <taxon>Marasmiineae</taxon>
        <taxon>Marasmiaceae</taxon>
        <taxon>Marasmius</taxon>
    </lineage>
</organism>
<proteinExistence type="predicted"/>
<dbReference type="RefSeq" id="XP_043009817.1">
    <property type="nucleotide sequence ID" value="XM_043151737.1"/>
</dbReference>
<dbReference type="Proteomes" id="UP001049176">
    <property type="component" value="Chromosome 4"/>
</dbReference>
<evidence type="ECO:0000256" key="1">
    <source>
        <dbReference type="SAM" id="MobiDB-lite"/>
    </source>
</evidence>
<reference evidence="2" key="1">
    <citation type="journal article" date="2021" name="Genome Biol. Evol.">
        <title>The assembled and annotated genome of the fairy-ring fungus Marasmius oreades.</title>
        <authorList>
            <person name="Hiltunen M."/>
            <person name="Ament-Velasquez S.L."/>
            <person name="Johannesson H."/>
        </authorList>
    </citation>
    <scope>NUCLEOTIDE SEQUENCE</scope>
    <source>
        <strain evidence="2">03SP1</strain>
    </source>
</reference>
<keyword evidence="3" id="KW-1185">Reference proteome</keyword>
<feature type="compositionally biased region" description="Polar residues" evidence="1">
    <location>
        <begin position="244"/>
        <end position="269"/>
    </location>
</feature>